<comment type="function">
    <text evidence="1">Produces ATP from ADP in the presence of a proton gradient across the membrane.</text>
</comment>
<dbReference type="CDD" id="cd12152">
    <property type="entry name" value="F1-ATPase_delta"/>
    <property type="match status" value="1"/>
</dbReference>
<feature type="domain" description="ATP synthase F1 complex delta/epsilon subunit N-terminal" evidence="10">
    <location>
        <begin position="1"/>
        <end position="78"/>
    </location>
</feature>
<dbReference type="GO" id="GO:0046933">
    <property type="term" value="F:proton-transporting ATP synthase activity, rotational mechanism"/>
    <property type="evidence" value="ECO:0007669"/>
    <property type="project" value="InterPro"/>
</dbReference>
<name>A0A7K3WMZ2_9FLAO</name>
<evidence type="ECO:0000256" key="4">
    <source>
        <dbReference type="ARBA" id="ARBA00022448"/>
    </source>
</evidence>
<keyword evidence="6" id="KW-0472">Membrane</keyword>
<sequence length="78" mass="8259">MTIEIITPDKSLFKGEAKGVTVPGIDGSLGILNNHAPLITALKEGKVKVTNANNEEVFFDIKGGVAEVLNNKVIILAE</sequence>
<evidence type="ECO:0000256" key="8">
    <source>
        <dbReference type="ARBA" id="ARBA00023310"/>
    </source>
</evidence>
<comment type="similarity">
    <text evidence="3 9">Belongs to the ATPase epsilon chain family.</text>
</comment>
<keyword evidence="12" id="KW-1185">Reference proteome</keyword>
<evidence type="ECO:0000259" key="10">
    <source>
        <dbReference type="Pfam" id="PF02823"/>
    </source>
</evidence>
<dbReference type="GO" id="GO:0012505">
    <property type="term" value="C:endomembrane system"/>
    <property type="evidence" value="ECO:0007669"/>
    <property type="project" value="UniProtKB-SubCell"/>
</dbReference>
<evidence type="ECO:0000256" key="7">
    <source>
        <dbReference type="ARBA" id="ARBA00023196"/>
    </source>
</evidence>
<reference evidence="11 12" key="1">
    <citation type="submission" date="2020-02" db="EMBL/GenBank/DDBJ databases">
        <title>Out from the shadows clarifying the taxonomy of the family Cryomorphaceae and related taxa by utilizing the GTDB taxonomic framework.</title>
        <authorList>
            <person name="Bowman J.P."/>
        </authorList>
    </citation>
    <scope>NUCLEOTIDE SEQUENCE [LARGE SCALE GENOMIC DNA]</scope>
    <source>
        <strain evidence="11 12">QSSC 1-22</strain>
    </source>
</reference>
<dbReference type="Gene3D" id="2.60.15.10">
    <property type="entry name" value="F0F1 ATP synthase delta/epsilon subunit, N-terminal"/>
    <property type="match status" value="1"/>
</dbReference>
<dbReference type="InterPro" id="IPR036771">
    <property type="entry name" value="ATPsynth_dsu/esu_N"/>
</dbReference>
<protein>
    <submittedName>
        <fullName evidence="11">ATP synthase F1 subunit epsilon</fullName>
    </submittedName>
</protein>
<evidence type="ECO:0000256" key="5">
    <source>
        <dbReference type="ARBA" id="ARBA00023065"/>
    </source>
</evidence>
<dbReference type="PANTHER" id="PTHR13822:SF10">
    <property type="entry name" value="ATP SYNTHASE EPSILON CHAIN, CHLOROPLASTIC"/>
    <property type="match status" value="1"/>
</dbReference>
<evidence type="ECO:0000313" key="12">
    <source>
        <dbReference type="Proteomes" id="UP000486602"/>
    </source>
</evidence>
<dbReference type="Pfam" id="PF02823">
    <property type="entry name" value="ATP-synt_DE_N"/>
    <property type="match status" value="1"/>
</dbReference>
<gene>
    <name evidence="11" type="primary">atpC</name>
    <name evidence="11" type="ORF">G3O08_05855</name>
</gene>
<dbReference type="Proteomes" id="UP000486602">
    <property type="component" value="Unassembled WGS sequence"/>
</dbReference>
<dbReference type="EMBL" id="JAAGVY010000007">
    <property type="protein sequence ID" value="NEN23023.1"/>
    <property type="molecule type" value="Genomic_DNA"/>
</dbReference>
<evidence type="ECO:0000313" key="11">
    <source>
        <dbReference type="EMBL" id="NEN23023.1"/>
    </source>
</evidence>
<dbReference type="SUPFAM" id="SSF51344">
    <property type="entry name" value="Epsilon subunit of F1F0-ATP synthase N-terminal domain"/>
    <property type="match status" value="1"/>
</dbReference>
<dbReference type="PANTHER" id="PTHR13822">
    <property type="entry name" value="ATP SYNTHASE DELTA/EPSILON CHAIN"/>
    <property type="match status" value="1"/>
</dbReference>
<comment type="subunit">
    <text evidence="9">F-type ATPases have 2 components, CF(1) - the catalytic core - and CF(0) - the membrane proton channel. CF(1) has five subunits: alpha(3), beta(3), gamma(1), delta(1), epsilon(1). CF(0) has three main subunits: a, b and c.</text>
</comment>
<keyword evidence="5 9" id="KW-0406">Ion transport</keyword>
<keyword evidence="7 9" id="KW-0139">CF(1)</keyword>
<comment type="subcellular location">
    <subcellularLocation>
        <location evidence="2">Endomembrane system</location>
        <topology evidence="2">Peripheral membrane protein</topology>
    </subcellularLocation>
</comment>
<comment type="caution">
    <text evidence="11">The sequence shown here is derived from an EMBL/GenBank/DDBJ whole genome shotgun (WGS) entry which is preliminary data.</text>
</comment>
<organism evidence="11 12">
    <name type="scientific">Cryomorpha ignava</name>
    <dbReference type="NCBI Taxonomy" id="101383"/>
    <lineage>
        <taxon>Bacteria</taxon>
        <taxon>Pseudomonadati</taxon>
        <taxon>Bacteroidota</taxon>
        <taxon>Flavobacteriia</taxon>
        <taxon>Flavobacteriales</taxon>
        <taxon>Cryomorphaceae</taxon>
        <taxon>Cryomorpha</taxon>
    </lineage>
</organism>
<evidence type="ECO:0000256" key="1">
    <source>
        <dbReference type="ARBA" id="ARBA00003543"/>
    </source>
</evidence>
<accession>A0A7K3WMZ2</accession>
<dbReference type="AlphaFoldDB" id="A0A7K3WMZ2"/>
<dbReference type="GO" id="GO:0045259">
    <property type="term" value="C:proton-transporting ATP synthase complex"/>
    <property type="evidence" value="ECO:0007669"/>
    <property type="project" value="UniProtKB-KW"/>
</dbReference>
<evidence type="ECO:0000256" key="3">
    <source>
        <dbReference type="ARBA" id="ARBA00005712"/>
    </source>
</evidence>
<dbReference type="NCBIfam" id="TIGR01216">
    <property type="entry name" value="ATP_synt_epsi"/>
    <property type="match status" value="1"/>
</dbReference>
<dbReference type="InterPro" id="IPR020546">
    <property type="entry name" value="ATP_synth_F1_dsu/esu_N"/>
</dbReference>
<evidence type="ECO:0000256" key="6">
    <source>
        <dbReference type="ARBA" id="ARBA00023136"/>
    </source>
</evidence>
<evidence type="ECO:0000256" key="2">
    <source>
        <dbReference type="ARBA" id="ARBA00004184"/>
    </source>
</evidence>
<keyword evidence="8 9" id="KW-0066">ATP synthesis</keyword>
<proteinExistence type="inferred from homology"/>
<evidence type="ECO:0000256" key="9">
    <source>
        <dbReference type="RuleBase" id="RU003656"/>
    </source>
</evidence>
<dbReference type="RefSeq" id="WP_163283823.1">
    <property type="nucleotide sequence ID" value="NZ_JAAGVY010000007.1"/>
</dbReference>
<keyword evidence="4 9" id="KW-0813">Transport</keyword>
<dbReference type="InterPro" id="IPR001469">
    <property type="entry name" value="ATP_synth_F1_dsu/esu"/>
</dbReference>